<keyword evidence="9" id="KW-0732">Signal</keyword>
<dbReference type="SUPFAM" id="SSF118251">
    <property type="entry name" value="Variant surface glycoprotein MITAT 1.2, VSG 221, C-terminal domain"/>
    <property type="match status" value="1"/>
</dbReference>
<dbReference type="InterPro" id="IPR001812">
    <property type="entry name" value="Trypano_VSG_A_N_dom"/>
</dbReference>
<name>M4SYP9_9TRYP</name>
<dbReference type="Gene3D" id="4.10.110.20">
    <property type="entry name" value="Variant surface glycoprotein MITAT 1.2, VSG 221, C-terminal domain"/>
    <property type="match status" value="1"/>
</dbReference>
<feature type="domain" description="Trypanosome variant surface glycoprotein A-type N-terminal" evidence="10">
    <location>
        <begin position="11"/>
        <end position="379"/>
    </location>
</feature>
<organism evidence="11">
    <name type="scientific">Trypanosoma brucei</name>
    <dbReference type="NCBI Taxonomy" id="5691"/>
    <lineage>
        <taxon>Eukaryota</taxon>
        <taxon>Discoba</taxon>
        <taxon>Euglenozoa</taxon>
        <taxon>Kinetoplastea</taxon>
        <taxon>Metakinetoplastina</taxon>
        <taxon>Trypanosomatida</taxon>
        <taxon>Trypanosomatidae</taxon>
        <taxon>Trypanosoma</taxon>
    </lineage>
</organism>
<dbReference type="SUPFAM" id="SSF58087">
    <property type="entry name" value="Variant surface glycoprotein (N-terminal domain)"/>
    <property type="match status" value="1"/>
</dbReference>
<proteinExistence type="predicted"/>
<evidence type="ECO:0000259" key="10">
    <source>
        <dbReference type="Pfam" id="PF00913"/>
    </source>
</evidence>
<evidence type="ECO:0000313" key="11">
    <source>
        <dbReference type="EMBL" id="AGH61234.1"/>
    </source>
</evidence>
<dbReference type="GO" id="GO:0005886">
    <property type="term" value="C:plasma membrane"/>
    <property type="evidence" value="ECO:0007669"/>
    <property type="project" value="UniProtKB-SubCell"/>
</dbReference>
<sequence length="484" mass="51489">MTSRQIIIAVAILAVVLPAAVAPTATGRIKQEKWTAACSLAGELENVAQLANHKLDMSTKAANSYLKQYMRTRIYIAVKKQGESSKEDVALLAYYLAKADIALSKLEGAGLAKSTTSIRDAARLQGAIVDFVGAMAQIADSSTNSCLEKQTGSDAHKAPTTAFSGKSQGCKLADTDLQTTKPTLAGFTTSGISGELAKSGATNTITDTTSNACHLTQGKTSHRLLGANGGEQTLTGQPKFAGGIFFIGGTGMETKGLETMTALKDSDPFLYAAHAAYLHTQEPPTEYIFKKTSELKEDAVYTPIFARIVKGLDEVPTDQSTLKTTIENSYGGDANMPKSYNTDFAETQVMDPNGKPGTTVALSSLVSLKDLAIVLTHYESVNQRKLKDRISELEKQIHKESSKNPEKICNDIGDQNETGCTATPGCHFVSTNSGGEKCTLSEEGKKEAEKEAQTGGNDRNPAYTTGINSVLSKASFLLVIFLIA</sequence>
<reference evidence="11" key="1">
    <citation type="submission" date="2013-02" db="EMBL/GenBank/DDBJ databases">
        <authorList>
            <person name="Cross G.A.M."/>
            <person name="Kim H.-S."/>
            <person name="Wickstead B."/>
        </authorList>
    </citation>
    <scope>NUCLEOTIDE SEQUENCE</scope>
    <source>
        <strain evidence="11">Lister 427</strain>
    </source>
</reference>
<accession>M4SYP9</accession>
<keyword evidence="4" id="KW-0336">GPI-anchor</keyword>
<evidence type="ECO:0000256" key="7">
    <source>
        <dbReference type="ARBA" id="ARBA00023288"/>
    </source>
</evidence>
<dbReference type="VEuPathDB" id="TriTrypDB:Tb427_000243200"/>
<dbReference type="Gene3D" id="1.10.470.10">
    <property type="entry name" value="Variant Surface Glycoprotein, subunit A, domain 2"/>
    <property type="match status" value="1"/>
</dbReference>
<dbReference type="InterPro" id="IPR027446">
    <property type="entry name" value="VSG_C_dom_sf"/>
</dbReference>
<feature type="signal peptide" evidence="9">
    <location>
        <begin position="1"/>
        <end position="27"/>
    </location>
</feature>
<evidence type="ECO:0000256" key="8">
    <source>
        <dbReference type="SAM" id="MobiDB-lite"/>
    </source>
</evidence>
<dbReference type="Gene3D" id="3.90.150.10">
    <property type="entry name" value="Variant Surface Glycoprotein, subunit A domain 1"/>
    <property type="match status" value="1"/>
</dbReference>
<feature type="compositionally biased region" description="Basic and acidic residues" evidence="8">
    <location>
        <begin position="442"/>
        <end position="452"/>
    </location>
</feature>
<keyword evidence="6" id="KW-0325">Glycoprotein</keyword>
<keyword evidence="7" id="KW-0449">Lipoprotein</keyword>
<evidence type="ECO:0000256" key="2">
    <source>
        <dbReference type="ARBA" id="ARBA00004609"/>
    </source>
</evidence>
<evidence type="ECO:0000256" key="5">
    <source>
        <dbReference type="ARBA" id="ARBA00023136"/>
    </source>
</evidence>
<dbReference type="VEuPathDB" id="TriTrypDB:Tb1125.Tb09.v4.0136"/>
<dbReference type="GO" id="GO:0098552">
    <property type="term" value="C:side of membrane"/>
    <property type="evidence" value="ECO:0007669"/>
    <property type="project" value="UniProtKB-KW"/>
</dbReference>
<keyword evidence="5" id="KW-0472">Membrane</keyword>
<evidence type="ECO:0000256" key="9">
    <source>
        <dbReference type="SAM" id="SignalP"/>
    </source>
</evidence>
<evidence type="ECO:0000256" key="1">
    <source>
        <dbReference type="ARBA" id="ARBA00002523"/>
    </source>
</evidence>
<evidence type="ECO:0000256" key="6">
    <source>
        <dbReference type="ARBA" id="ARBA00023180"/>
    </source>
</evidence>
<comment type="function">
    <text evidence="1">VSG forms a coat on the surface of the parasite. The trypanosome evades the immune response of the host by expressing a series of antigenically distinct VSGs from an estimated 1000 VSG genes.</text>
</comment>
<dbReference type="Pfam" id="PF00913">
    <property type="entry name" value="Trypan_glycop"/>
    <property type="match status" value="1"/>
</dbReference>
<comment type="subcellular location">
    <subcellularLocation>
        <location evidence="2">Cell membrane</location>
        <topology evidence="2">Lipid-anchor</topology>
        <topology evidence="2">GPI-anchor</topology>
    </subcellularLocation>
</comment>
<protein>
    <submittedName>
        <fullName evidence="11">Variant surface glycoprotein 753</fullName>
    </submittedName>
</protein>
<dbReference type="EMBL" id="KC613803">
    <property type="protein sequence ID" value="AGH61234.1"/>
    <property type="molecule type" value="Genomic_DNA"/>
</dbReference>
<dbReference type="AlphaFoldDB" id="M4SYP9"/>
<reference evidence="11" key="2">
    <citation type="journal article" date="2014" name="Mol. Biochem. Parasitol.">
        <title>Capturing the variant surface glycoprotein repertoire (the VSGnome) of Trypanosoma brucei Lister 427.</title>
        <authorList>
            <person name="Cross G.A."/>
            <person name="Kim H.S."/>
            <person name="Wickstead B."/>
        </authorList>
    </citation>
    <scope>NUCLEOTIDE SEQUENCE</scope>
    <source>
        <strain evidence="11">Lister 427</strain>
    </source>
</reference>
<dbReference type="VEuPathDB" id="TriTrypDB:Tb11.v5.0599"/>
<feature type="chain" id="PRO_5004058630" evidence="9">
    <location>
        <begin position="28"/>
        <end position="484"/>
    </location>
</feature>
<evidence type="ECO:0000256" key="4">
    <source>
        <dbReference type="ARBA" id="ARBA00022622"/>
    </source>
</evidence>
<keyword evidence="3" id="KW-1003">Cell membrane</keyword>
<evidence type="ECO:0000256" key="3">
    <source>
        <dbReference type="ARBA" id="ARBA00022475"/>
    </source>
</evidence>
<feature type="region of interest" description="Disordered" evidence="8">
    <location>
        <begin position="442"/>
        <end position="462"/>
    </location>
</feature>
<dbReference type="GO" id="GO:0042783">
    <property type="term" value="P:symbiont-mediated evasion of host immune response"/>
    <property type="evidence" value="ECO:0007669"/>
    <property type="project" value="InterPro"/>
</dbReference>